<dbReference type="RefSeq" id="XP_029757657.1">
    <property type="nucleotide sequence ID" value="XM_029910286.1"/>
</dbReference>
<feature type="signal peptide" evidence="1">
    <location>
        <begin position="1"/>
        <end position="18"/>
    </location>
</feature>
<dbReference type="Proteomes" id="UP000030706">
    <property type="component" value="Unassembled WGS sequence"/>
</dbReference>
<evidence type="ECO:0000256" key="1">
    <source>
        <dbReference type="SAM" id="SignalP"/>
    </source>
</evidence>
<accession>A0A074X7G9</accession>
<evidence type="ECO:0000313" key="3">
    <source>
        <dbReference type="Proteomes" id="UP000030706"/>
    </source>
</evidence>
<dbReference type="GeneID" id="40752592"/>
<evidence type="ECO:0008006" key="4">
    <source>
        <dbReference type="Google" id="ProtNLM"/>
    </source>
</evidence>
<protein>
    <recommendedName>
        <fullName evidence="4">Secreted protein</fullName>
    </recommendedName>
</protein>
<evidence type="ECO:0000313" key="2">
    <source>
        <dbReference type="EMBL" id="KEQ81470.1"/>
    </source>
</evidence>
<organism evidence="2 3">
    <name type="scientific">Aureobasidium pullulans EXF-150</name>
    <dbReference type="NCBI Taxonomy" id="1043002"/>
    <lineage>
        <taxon>Eukaryota</taxon>
        <taxon>Fungi</taxon>
        <taxon>Dikarya</taxon>
        <taxon>Ascomycota</taxon>
        <taxon>Pezizomycotina</taxon>
        <taxon>Dothideomycetes</taxon>
        <taxon>Dothideomycetidae</taxon>
        <taxon>Dothideales</taxon>
        <taxon>Saccotheciaceae</taxon>
        <taxon>Aureobasidium</taxon>
    </lineage>
</organism>
<dbReference type="HOGENOM" id="CLU_1539722_0_0_1"/>
<dbReference type="AlphaFoldDB" id="A0A074X7G9"/>
<feature type="chain" id="PRO_5001703553" description="Secreted protein" evidence="1">
    <location>
        <begin position="19"/>
        <end position="174"/>
    </location>
</feature>
<name>A0A074X7G9_AURPU</name>
<keyword evidence="3" id="KW-1185">Reference proteome</keyword>
<proteinExistence type="predicted"/>
<gene>
    <name evidence="2" type="ORF">M438DRAFT_74408</name>
</gene>
<sequence>MSVPRLCCLLIRIRAVFNTLLMFPTTMSPRCSNVLRVPGPRSRIEEDVVPHTWLSDRWSHLQVVHTLHGIKALPAASSYLGRRMPQEIRQSKGFGRRPRQVKRSNSVLLWSQRHTLTSSQSSSTVFLDYCTKRHLVFIHCGLAPSRYSSCIGLSQQVHRYLLERLCPVRPTSSI</sequence>
<dbReference type="EMBL" id="KL584991">
    <property type="protein sequence ID" value="KEQ81470.1"/>
    <property type="molecule type" value="Genomic_DNA"/>
</dbReference>
<keyword evidence="1" id="KW-0732">Signal</keyword>
<reference evidence="2 3" key="1">
    <citation type="journal article" date="2014" name="BMC Genomics">
        <title>Genome sequencing of four Aureobasidium pullulans varieties: biotechnological potential, stress tolerance, and description of new species.</title>
        <authorList>
            <person name="Gostin Ar C."/>
            <person name="Ohm R.A."/>
            <person name="Kogej T."/>
            <person name="Sonjak S."/>
            <person name="Turk M."/>
            <person name="Zajc J."/>
            <person name="Zalar P."/>
            <person name="Grube M."/>
            <person name="Sun H."/>
            <person name="Han J."/>
            <person name="Sharma A."/>
            <person name="Chiniquy J."/>
            <person name="Ngan C.Y."/>
            <person name="Lipzen A."/>
            <person name="Barry K."/>
            <person name="Grigoriev I.V."/>
            <person name="Gunde-Cimerman N."/>
        </authorList>
    </citation>
    <scope>NUCLEOTIDE SEQUENCE [LARGE SCALE GENOMIC DNA]</scope>
    <source>
        <strain evidence="2 3">EXF-150</strain>
    </source>
</reference>